<dbReference type="AlphaFoldDB" id="A0A0G0LYI9"/>
<dbReference type="Proteomes" id="UP000034235">
    <property type="component" value="Unassembled WGS sequence"/>
</dbReference>
<comment type="caution">
    <text evidence="1">The sequence shown here is derived from an EMBL/GenBank/DDBJ whole genome shotgun (WGS) entry which is preliminary data.</text>
</comment>
<proteinExistence type="predicted"/>
<gene>
    <name evidence="1" type="ORF">US86_C0005G0080</name>
</gene>
<dbReference type="InterPro" id="IPR006311">
    <property type="entry name" value="TAT_signal"/>
</dbReference>
<accession>A0A0G0LYI9</accession>
<protein>
    <submittedName>
        <fullName evidence="1">Uncharacterized protein</fullName>
    </submittedName>
</protein>
<organism evidence="1 2">
    <name type="scientific">Candidatus Daviesbacteria bacterium GW2011_GWA2_38_24</name>
    <dbReference type="NCBI Taxonomy" id="1618422"/>
    <lineage>
        <taxon>Bacteria</taxon>
        <taxon>Candidatus Daviesiibacteriota</taxon>
    </lineage>
</organism>
<dbReference type="PROSITE" id="PS51318">
    <property type="entry name" value="TAT"/>
    <property type="match status" value="1"/>
</dbReference>
<evidence type="ECO:0000313" key="2">
    <source>
        <dbReference type="Proteomes" id="UP000034235"/>
    </source>
</evidence>
<reference evidence="1 2" key="1">
    <citation type="journal article" date="2015" name="Nature">
        <title>rRNA introns, odd ribosomes, and small enigmatic genomes across a large radiation of phyla.</title>
        <authorList>
            <person name="Brown C.T."/>
            <person name="Hug L.A."/>
            <person name="Thomas B.C."/>
            <person name="Sharon I."/>
            <person name="Castelle C.J."/>
            <person name="Singh A."/>
            <person name="Wilkins M.J."/>
            <person name="Williams K.H."/>
            <person name="Banfield J.F."/>
        </authorList>
    </citation>
    <scope>NUCLEOTIDE SEQUENCE [LARGE SCALE GENOMIC DNA]</scope>
</reference>
<evidence type="ECO:0000313" key="1">
    <source>
        <dbReference type="EMBL" id="KKQ66469.1"/>
    </source>
</evidence>
<sequence>MDLEREKSRIISTPNTGRETNRRGFLKVLGGLGAAARLGVAQAQELPQEISSLEPPVDMTEPEVEGVIAEAPLSPVEQLLANTELVDAVYLGHNPVAEFRTTPDSPFMISINPEVSEEERNRFAELVGKSGQHFGYDALEFVVMRDVTATDEKDLQLKEMNLITPDTYVDYFRYNGADVRLGTFGSINDRPSRKLIFRLGYSDQITRFLNDPEFVSKTILPKNMIAVWNMVSKGDQDFMGGNPRNPDLDQQIQSIVNDNFIVFSTK</sequence>
<name>A0A0G0LYI9_9BACT</name>
<dbReference type="EMBL" id="LBUP01000005">
    <property type="protein sequence ID" value="KKQ66469.1"/>
    <property type="molecule type" value="Genomic_DNA"/>
</dbReference>